<evidence type="ECO:0000256" key="5">
    <source>
        <dbReference type="ARBA" id="ARBA00022692"/>
    </source>
</evidence>
<evidence type="ECO:0000256" key="6">
    <source>
        <dbReference type="ARBA" id="ARBA00022989"/>
    </source>
</evidence>
<evidence type="ECO:0000256" key="8">
    <source>
        <dbReference type="SAM" id="Phobius"/>
    </source>
</evidence>
<evidence type="ECO:0000256" key="1">
    <source>
        <dbReference type="ARBA" id="ARBA00004141"/>
    </source>
</evidence>
<evidence type="ECO:0000256" key="2">
    <source>
        <dbReference type="ARBA" id="ARBA00007998"/>
    </source>
</evidence>
<keyword evidence="10" id="KW-1185">Reference proteome</keyword>
<dbReference type="RefSeq" id="WP_123610628.1">
    <property type="nucleotide sequence ID" value="NZ_RJVG01000013.1"/>
</dbReference>
<evidence type="ECO:0000256" key="7">
    <source>
        <dbReference type="ARBA" id="ARBA00023136"/>
    </source>
</evidence>
<comment type="subcellular location">
    <subcellularLocation>
        <location evidence="1">Membrane</location>
        <topology evidence="1">Multi-pass membrane protein</topology>
    </subcellularLocation>
</comment>
<keyword evidence="4" id="KW-0309">Germination</keyword>
<feature type="transmembrane region" description="Helical" evidence="8">
    <location>
        <begin position="17"/>
        <end position="36"/>
    </location>
</feature>
<gene>
    <name evidence="9" type="ORF">EDD66_11321</name>
</gene>
<name>A0A3N1XC83_9FIRM</name>
<accession>A0A3N1XC83</accession>
<keyword evidence="7 8" id="KW-0472">Membrane</keyword>
<dbReference type="PANTHER" id="PTHR34975">
    <property type="entry name" value="SPORE GERMINATION PROTEIN A2"/>
    <property type="match status" value="1"/>
</dbReference>
<dbReference type="EMBL" id="RJVG01000013">
    <property type="protein sequence ID" value="ROR23628.1"/>
    <property type="molecule type" value="Genomic_DNA"/>
</dbReference>
<evidence type="ECO:0000313" key="10">
    <source>
        <dbReference type="Proteomes" id="UP000273083"/>
    </source>
</evidence>
<feature type="transmembrane region" description="Helical" evidence="8">
    <location>
        <begin position="42"/>
        <end position="62"/>
    </location>
</feature>
<keyword evidence="6 8" id="KW-1133">Transmembrane helix</keyword>
<comment type="caution">
    <text evidence="9">The sequence shown here is derived from an EMBL/GenBank/DDBJ whole genome shotgun (WGS) entry which is preliminary data.</text>
</comment>
<evidence type="ECO:0000256" key="4">
    <source>
        <dbReference type="ARBA" id="ARBA00022544"/>
    </source>
</evidence>
<comment type="similarity">
    <text evidence="2">Belongs to the amino acid-polyamine-organocation (APC) superfamily. Spore germination protein (SGP) (TC 2.A.3.9) family.</text>
</comment>
<feature type="transmembrane region" description="Helical" evidence="8">
    <location>
        <begin position="109"/>
        <end position="133"/>
    </location>
</feature>
<feature type="transmembrane region" description="Helical" evidence="8">
    <location>
        <begin position="397"/>
        <end position="421"/>
    </location>
</feature>
<dbReference type="GO" id="GO:0009847">
    <property type="term" value="P:spore germination"/>
    <property type="evidence" value="ECO:0007669"/>
    <property type="project" value="InterPro"/>
</dbReference>
<feature type="transmembrane region" description="Helical" evidence="8">
    <location>
        <begin position="259"/>
        <end position="284"/>
    </location>
</feature>
<reference evidence="9 10" key="1">
    <citation type="submission" date="2018-11" db="EMBL/GenBank/DDBJ databases">
        <title>Genomic Encyclopedia of Type Strains, Phase IV (KMG-IV): sequencing the most valuable type-strain genomes for metagenomic binning, comparative biology and taxonomic classification.</title>
        <authorList>
            <person name="Goeker M."/>
        </authorList>
    </citation>
    <scope>NUCLEOTIDE SEQUENCE [LARGE SCALE GENOMIC DNA]</scope>
    <source>
        <strain evidence="9 10">DSM 26537</strain>
    </source>
</reference>
<dbReference type="AlphaFoldDB" id="A0A3N1XC83"/>
<sequence>MFSSNDKISNRQLKRMLIFDMFSASCLIVPYLAVRGKEEEGFIPVILGTILALVYAGIMYLFMKQFNKGEVVVDTRQVQGQGEYPVHQRESKTIGVSYISYSKKTVGSIITGIFSILYLIKFFVLLVFSVNLFTYVIGDTLLSDTNPKVILTTLLLVAAYGGVQGIEKRARFTELVYYLVLIPIIGYLLLGIPRIDISNLVLPAMNENNMSQSFFVKGDHNYLWGGYLILLTFSVLETLLFVIPYVSNNLSKNKKIFNYIMQGVLIIGILNLFIYIVTVGTLGVGETSEKFWSVITIMQVIELPGGFIKRQDGIMIAFWTLSIFTLLSAYMFYLAHITEEYIQLCILNHFPNRKRDKNAIHQTPIHSYTIIAFGVLAYIASLFITSIEDEFVNFGRYFAYIGIPQSILIPLFILLVSIVRFPKSKQDKRRATGHEDIKK</sequence>
<evidence type="ECO:0000256" key="3">
    <source>
        <dbReference type="ARBA" id="ARBA00022448"/>
    </source>
</evidence>
<feature type="transmembrane region" description="Helical" evidence="8">
    <location>
        <begin position="365"/>
        <end position="385"/>
    </location>
</feature>
<dbReference type="OrthoDB" id="1771654at2"/>
<proteinExistence type="inferred from homology"/>
<keyword evidence="3" id="KW-0813">Transport</keyword>
<evidence type="ECO:0000313" key="9">
    <source>
        <dbReference type="EMBL" id="ROR23628.1"/>
    </source>
</evidence>
<feature type="transmembrane region" description="Helical" evidence="8">
    <location>
        <begin position="224"/>
        <end position="247"/>
    </location>
</feature>
<feature type="transmembrane region" description="Helical" evidence="8">
    <location>
        <begin position="313"/>
        <end position="333"/>
    </location>
</feature>
<protein>
    <submittedName>
        <fullName evidence="9">Spore germination protein</fullName>
    </submittedName>
</protein>
<dbReference type="Pfam" id="PF03845">
    <property type="entry name" value="Spore_permease"/>
    <property type="match status" value="1"/>
</dbReference>
<dbReference type="GO" id="GO:0016020">
    <property type="term" value="C:membrane"/>
    <property type="evidence" value="ECO:0007669"/>
    <property type="project" value="UniProtKB-SubCell"/>
</dbReference>
<dbReference type="PANTHER" id="PTHR34975:SF2">
    <property type="entry name" value="SPORE GERMINATION PROTEIN A2"/>
    <property type="match status" value="1"/>
</dbReference>
<dbReference type="Proteomes" id="UP000273083">
    <property type="component" value="Unassembled WGS sequence"/>
</dbReference>
<organism evidence="9 10">
    <name type="scientific">Mobilisporobacter senegalensis</name>
    <dbReference type="NCBI Taxonomy" id="1329262"/>
    <lineage>
        <taxon>Bacteria</taxon>
        <taxon>Bacillati</taxon>
        <taxon>Bacillota</taxon>
        <taxon>Clostridia</taxon>
        <taxon>Lachnospirales</taxon>
        <taxon>Lachnospiraceae</taxon>
        <taxon>Mobilisporobacter</taxon>
    </lineage>
</organism>
<keyword evidence="5 8" id="KW-0812">Transmembrane</keyword>
<dbReference type="InterPro" id="IPR004761">
    <property type="entry name" value="Spore_GerAB"/>
</dbReference>
<feature type="transmembrane region" description="Helical" evidence="8">
    <location>
        <begin position="175"/>
        <end position="195"/>
    </location>
</feature>